<dbReference type="InterPro" id="IPR010466">
    <property type="entry name" value="DUF1058"/>
</dbReference>
<evidence type="ECO:0000256" key="1">
    <source>
        <dbReference type="SAM" id="SignalP"/>
    </source>
</evidence>
<gene>
    <name evidence="2" type="ORF">SAMN05444158_5312</name>
</gene>
<evidence type="ECO:0000313" key="3">
    <source>
        <dbReference type="Proteomes" id="UP000243904"/>
    </source>
</evidence>
<feature type="chain" id="PRO_5009267448" evidence="1">
    <location>
        <begin position="24"/>
        <end position="142"/>
    </location>
</feature>
<dbReference type="Gene3D" id="2.30.30.40">
    <property type="entry name" value="SH3 Domains"/>
    <property type="match status" value="1"/>
</dbReference>
<proteinExistence type="predicted"/>
<dbReference type="AlphaFoldDB" id="A0A1H1ZA51"/>
<sequence length="142" mass="15368">MSFVRVAASAVIFTLMSAVCATAKPIVIGKDTNLRKSPGTTSEVVTLLTTGTMVEIGKCSNGWCEASFDGKDGYVIAQNVGMAPVRRPPPRGSEMVEEVDDYAPPPGYVVGPPVYYGYGPYYGYGYGYGWGYRGGWGWGRRW</sequence>
<dbReference type="RefSeq" id="WP_146689398.1">
    <property type="nucleotide sequence ID" value="NZ_LT629750.1"/>
</dbReference>
<dbReference type="EMBL" id="LT629750">
    <property type="protein sequence ID" value="SDT30533.1"/>
    <property type="molecule type" value="Genomic_DNA"/>
</dbReference>
<organism evidence="2 3">
    <name type="scientific">Bradyrhizobium canariense</name>
    <dbReference type="NCBI Taxonomy" id="255045"/>
    <lineage>
        <taxon>Bacteria</taxon>
        <taxon>Pseudomonadati</taxon>
        <taxon>Pseudomonadota</taxon>
        <taxon>Alphaproteobacteria</taxon>
        <taxon>Hyphomicrobiales</taxon>
        <taxon>Nitrobacteraceae</taxon>
        <taxon>Bradyrhizobium</taxon>
    </lineage>
</organism>
<keyword evidence="1" id="KW-0732">Signal</keyword>
<accession>A0A1H1ZA51</accession>
<protein>
    <submittedName>
        <fullName evidence="2">Uncharacterized conserved protein YraI</fullName>
    </submittedName>
</protein>
<name>A0A1H1ZA51_9BRAD</name>
<feature type="signal peptide" evidence="1">
    <location>
        <begin position="1"/>
        <end position="23"/>
    </location>
</feature>
<dbReference type="Proteomes" id="UP000243904">
    <property type="component" value="Chromosome I"/>
</dbReference>
<dbReference type="Pfam" id="PF06347">
    <property type="entry name" value="SH3_4"/>
    <property type="match status" value="1"/>
</dbReference>
<reference evidence="3" key="1">
    <citation type="submission" date="2016-10" db="EMBL/GenBank/DDBJ databases">
        <authorList>
            <person name="Varghese N."/>
            <person name="Submissions S."/>
        </authorList>
    </citation>
    <scope>NUCLEOTIDE SEQUENCE [LARGE SCALE GENOMIC DNA]</scope>
    <source>
        <strain evidence="3">GAS369</strain>
    </source>
</reference>
<keyword evidence="3" id="KW-1185">Reference proteome</keyword>
<evidence type="ECO:0000313" key="2">
    <source>
        <dbReference type="EMBL" id="SDT30533.1"/>
    </source>
</evidence>